<accession>A0A7S2NVZ5</accession>
<dbReference type="InterPro" id="IPR054696">
    <property type="entry name" value="GTP-eEF1A_C"/>
</dbReference>
<dbReference type="InterPro" id="IPR009001">
    <property type="entry name" value="Transl_elong_EF1A/Init_IF2_C"/>
</dbReference>
<sequence length="136" mass="14873">MPRSGDVMVYKSDTTLGETREFDAQVVVWDINHEINVGQSLIGFVRCGRSSCRISKLKWKMGKETGGKRLEDPPSLKANEMALCSFQPSQPLICDTFKTCAGLSRVAFIGAEGLVMLGKVTSCERKHLCAADGTKT</sequence>
<dbReference type="Gene3D" id="2.40.30.10">
    <property type="entry name" value="Translation factors"/>
    <property type="match status" value="1"/>
</dbReference>
<organism evidence="4">
    <name type="scientific">Zooxanthella nutricula</name>
    <dbReference type="NCBI Taxonomy" id="1333877"/>
    <lineage>
        <taxon>Eukaryota</taxon>
        <taxon>Sar</taxon>
        <taxon>Alveolata</taxon>
        <taxon>Dinophyceae</taxon>
        <taxon>Peridiniales</taxon>
        <taxon>Peridiniales incertae sedis</taxon>
        <taxon>Zooxanthella</taxon>
    </lineage>
</organism>
<reference evidence="4" key="1">
    <citation type="submission" date="2021-01" db="EMBL/GenBank/DDBJ databases">
        <authorList>
            <person name="Corre E."/>
            <person name="Pelletier E."/>
            <person name="Niang G."/>
            <person name="Scheremetjew M."/>
            <person name="Finn R."/>
            <person name="Kale V."/>
            <person name="Holt S."/>
            <person name="Cochrane G."/>
            <person name="Meng A."/>
            <person name="Brown T."/>
            <person name="Cohen L."/>
        </authorList>
    </citation>
    <scope>NUCLEOTIDE SEQUENCE</scope>
    <source>
        <strain evidence="4">RCC3387</strain>
    </source>
</reference>
<dbReference type="EMBL" id="HBGW01038260">
    <property type="protein sequence ID" value="CAD9562479.1"/>
    <property type="molecule type" value="Transcribed_RNA"/>
</dbReference>
<evidence type="ECO:0000313" key="4">
    <source>
        <dbReference type="EMBL" id="CAD9562479.1"/>
    </source>
</evidence>
<dbReference type="AlphaFoldDB" id="A0A7S2NVZ5"/>
<dbReference type="GO" id="GO:0005525">
    <property type="term" value="F:GTP binding"/>
    <property type="evidence" value="ECO:0007669"/>
    <property type="project" value="UniProtKB-KW"/>
</dbReference>
<proteinExistence type="predicted"/>
<dbReference type="Pfam" id="PF22594">
    <property type="entry name" value="GTP-eEF1A_C"/>
    <property type="match status" value="1"/>
</dbReference>
<dbReference type="InterPro" id="IPR050100">
    <property type="entry name" value="TRAFAC_GTPase_members"/>
</dbReference>
<feature type="domain" description="GTP-eEF1A C-terminal" evidence="3">
    <location>
        <begin position="21"/>
        <end position="121"/>
    </location>
</feature>
<dbReference type="SUPFAM" id="SSF50465">
    <property type="entry name" value="EF-Tu/eEF-1alpha/eIF2-gamma C-terminal domain"/>
    <property type="match status" value="1"/>
</dbReference>
<evidence type="ECO:0000259" key="3">
    <source>
        <dbReference type="Pfam" id="PF22594"/>
    </source>
</evidence>
<protein>
    <recommendedName>
        <fullName evidence="3">GTP-eEF1A C-terminal domain-containing protein</fullName>
    </recommendedName>
</protein>
<keyword evidence="1" id="KW-0547">Nucleotide-binding</keyword>
<keyword evidence="2" id="KW-0342">GTP-binding</keyword>
<gene>
    <name evidence="4" type="ORF">BRAN1462_LOCUS24179</name>
</gene>
<evidence type="ECO:0000256" key="2">
    <source>
        <dbReference type="ARBA" id="ARBA00023134"/>
    </source>
</evidence>
<evidence type="ECO:0000256" key="1">
    <source>
        <dbReference type="ARBA" id="ARBA00022741"/>
    </source>
</evidence>
<name>A0A7S2NVZ5_9DINO</name>
<dbReference type="PANTHER" id="PTHR23115">
    <property type="entry name" value="TRANSLATION FACTOR"/>
    <property type="match status" value="1"/>
</dbReference>